<evidence type="ECO:0000313" key="3">
    <source>
        <dbReference type="EMBL" id="GLI03178.1"/>
    </source>
</evidence>
<keyword evidence="4" id="KW-1185">Reference proteome</keyword>
<proteinExistence type="predicted"/>
<dbReference type="SUPFAM" id="SSF51445">
    <property type="entry name" value="(Trans)glycosidases"/>
    <property type="match status" value="1"/>
</dbReference>
<feature type="region of interest" description="Disordered" evidence="1">
    <location>
        <begin position="20"/>
        <end position="41"/>
    </location>
</feature>
<evidence type="ECO:0000256" key="2">
    <source>
        <dbReference type="SAM" id="SignalP"/>
    </source>
</evidence>
<gene>
    <name evidence="3" type="ORF">Pa4123_84560</name>
</gene>
<evidence type="ECO:0000256" key="1">
    <source>
        <dbReference type="SAM" id="MobiDB-lite"/>
    </source>
</evidence>
<dbReference type="InterPro" id="IPR017853">
    <property type="entry name" value="GH"/>
</dbReference>
<accession>A0ABQ5R9W0</accession>
<dbReference type="PROSITE" id="PS51257">
    <property type="entry name" value="PROKAR_LIPOPROTEIN"/>
    <property type="match status" value="1"/>
</dbReference>
<feature type="compositionally biased region" description="Polar residues" evidence="1">
    <location>
        <begin position="20"/>
        <end position="36"/>
    </location>
</feature>
<dbReference type="CDD" id="cd19608">
    <property type="entry name" value="GH113_mannanase-like"/>
    <property type="match status" value="1"/>
</dbReference>
<evidence type="ECO:0008006" key="5">
    <source>
        <dbReference type="Google" id="ProtNLM"/>
    </source>
</evidence>
<protein>
    <recommendedName>
        <fullName evidence="5">Glycoside hydrolase family 5 domain-containing protein</fullName>
    </recommendedName>
</protein>
<sequence length="375" mass="41111">MRRLAILALAVLAAGCSAQTDDPQSRISTAQPSSSAAPVEDPVVKVSQPWAEGMFQHGVAVYWENNPNDTDQIVRAKAQKILDHVVSMGANSVSISFSFVMESATASGVLSDHDITPSPRRLSIVLDEANKRALRTAVRPMLNERNLVKDDPNMWRGSIRPASKQKWFASYRDLLVSYGKVAAEAKVATFVVGTELNSLESYTDGWDVVSEGLRGVYSGELDYSANHDRLRKAGPAEGITRSVDAYPSIKLGDSASVSQLKTGWNAWLTKNRGKGALPDLVLAEVAIGARGGAYKEPWSPHQKGAIKPEIQERWFETACNVMHERNLAGIYFWMINLDADPARKPTAKTPMDFIGRPSEQTVRDCFARDAKRPSP</sequence>
<dbReference type="Gene3D" id="3.20.20.80">
    <property type="entry name" value="Glycosidases"/>
    <property type="match status" value="1"/>
</dbReference>
<feature type="signal peptide" evidence="2">
    <location>
        <begin position="1"/>
        <end position="20"/>
    </location>
</feature>
<dbReference type="RefSeq" id="WP_281905184.1">
    <property type="nucleotide sequence ID" value="NZ_BSDI01000077.1"/>
</dbReference>
<evidence type="ECO:0000313" key="4">
    <source>
        <dbReference type="Proteomes" id="UP001144280"/>
    </source>
</evidence>
<comment type="caution">
    <text evidence="3">The sequence shown here is derived from an EMBL/GenBank/DDBJ whole genome shotgun (WGS) entry which is preliminary data.</text>
</comment>
<dbReference type="EMBL" id="BSDI01000077">
    <property type="protein sequence ID" value="GLI03178.1"/>
    <property type="molecule type" value="Genomic_DNA"/>
</dbReference>
<keyword evidence="2" id="KW-0732">Signal</keyword>
<name>A0ABQ5R9W0_9ACTN</name>
<reference evidence="3" key="1">
    <citation type="submission" date="2022-12" db="EMBL/GenBank/DDBJ databases">
        <title>New Phytohabitans aurantiacus sp. RD004123 nov., an actinomycete isolated from soil.</title>
        <authorList>
            <person name="Triningsih D.W."/>
            <person name="Harunari E."/>
            <person name="Igarashi Y."/>
        </authorList>
    </citation>
    <scope>NUCLEOTIDE SEQUENCE</scope>
    <source>
        <strain evidence="3">RD004123</strain>
    </source>
</reference>
<feature type="chain" id="PRO_5047091477" description="Glycoside hydrolase family 5 domain-containing protein" evidence="2">
    <location>
        <begin position="21"/>
        <end position="375"/>
    </location>
</feature>
<organism evidence="3 4">
    <name type="scientific">Phytohabitans aurantiacus</name>
    <dbReference type="NCBI Taxonomy" id="3016789"/>
    <lineage>
        <taxon>Bacteria</taxon>
        <taxon>Bacillati</taxon>
        <taxon>Actinomycetota</taxon>
        <taxon>Actinomycetes</taxon>
        <taxon>Micromonosporales</taxon>
        <taxon>Micromonosporaceae</taxon>
    </lineage>
</organism>
<dbReference type="Pfam" id="PF22612">
    <property type="entry name" value="GH113"/>
    <property type="match status" value="1"/>
</dbReference>
<dbReference type="InterPro" id="IPR055151">
    <property type="entry name" value="GH113"/>
</dbReference>
<dbReference type="Proteomes" id="UP001144280">
    <property type="component" value="Unassembled WGS sequence"/>
</dbReference>